<name>A0AB37U9P6_9CYAN</name>
<dbReference type="Proteomes" id="UP000282574">
    <property type="component" value="Unassembled WGS sequence"/>
</dbReference>
<dbReference type="EMBL" id="RSCK01000118">
    <property type="protein sequence ID" value="RUT01953.1"/>
    <property type="molecule type" value="Genomic_DNA"/>
</dbReference>
<gene>
    <name evidence="1" type="ORF">DSM107010_64250</name>
</gene>
<keyword evidence="2" id="KW-1185">Reference proteome</keyword>
<sequence>MTTDNLNTLLVAMPEGDRQYFFETLLGTAVTARSQTLEEMVENMDSRSLTSVLQAIAGSLSLRLNESVLEQEAS</sequence>
<reference evidence="1 2" key="1">
    <citation type="journal article" date="2019" name="Genome Biol. Evol.">
        <title>Day and night: Metabolic profiles and evolutionary relationships of six axenic non-marine cyanobacteria.</title>
        <authorList>
            <person name="Will S.E."/>
            <person name="Henke P."/>
            <person name="Boedeker C."/>
            <person name="Huang S."/>
            <person name="Brinkmann H."/>
            <person name="Rohde M."/>
            <person name="Jarek M."/>
            <person name="Friedl T."/>
            <person name="Seufert S."/>
            <person name="Schumacher M."/>
            <person name="Overmann J."/>
            <person name="Neumann-Schaal M."/>
            <person name="Petersen J."/>
        </authorList>
    </citation>
    <scope>NUCLEOTIDE SEQUENCE [LARGE SCALE GENOMIC DNA]</scope>
    <source>
        <strain evidence="1 2">SAG 39.79</strain>
    </source>
</reference>
<evidence type="ECO:0000313" key="2">
    <source>
        <dbReference type="Proteomes" id="UP000282574"/>
    </source>
</evidence>
<accession>A0AB37U9P6</accession>
<dbReference type="RefSeq" id="WP_106167353.1">
    <property type="nucleotide sequence ID" value="NZ_JAVKZF010000009.1"/>
</dbReference>
<organism evidence="1 2">
    <name type="scientific">Chroococcidiopsis cubana SAG 39.79</name>
    <dbReference type="NCBI Taxonomy" id="388085"/>
    <lineage>
        <taxon>Bacteria</taxon>
        <taxon>Bacillati</taxon>
        <taxon>Cyanobacteriota</taxon>
        <taxon>Cyanophyceae</taxon>
        <taxon>Chroococcidiopsidales</taxon>
        <taxon>Chroococcidiopsidaceae</taxon>
        <taxon>Chroococcidiopsis</taxon>
    </lineage>
</organism>
<comment type="caution">
    <text evidence="1">The sequence shown here is derived from an EMBL/GenBank/DDBJ whole genome shotgun (WGS) entry which is preliminary data.</text>
</comment>
<protein>
    <submittedName>
        <fullName evidence="1">Uncharacterized protein</fullName>
    </submittedName>
</protein>
<proteinExistence type="predicted"/>
<dbReference type="AlphaFoldDB" id="A0AB37U9P6"/>
<evidence type="ECO:0000313" key="1">
    <source>
        <dbReference type="EMBL" id="RUT01953.1"/>
    </source>
</evidence>